<keyword evidence="5" id="KW-0648">Protein biosynthesis</keyword>
<keyword evidence="6 12" id="KW-0030">Aminoacyl-tRNA synthetase</keyword>
<sequence length="419" mass="47585">MREHADEAKKAAVDKNLHPEAVSRALELDEQRRQLITRAQALKQERNQINTLLKSKRSADLIKQSVELKQKLADIEPQLKQVEAALGDLMLQIPNIPLPEVPIGKDSRDNKQVHQWGEKPKFDFKPRDHVELGKKLDILDLERGAKVAGFRGYFLKNDGVRLVMGLMRFALDKLVVKGFSPMMPPVIDRRSAFVNTGHFPWGEKEAYKLDEDETDSQNDYFLAGTAEVPLVSYYAGEILNEKELPIKLAGFSPCFRREIGNYGKDTKGIFRVHEFYKIEQVVICRNDIEESRRQHEEMLAISEEILQDLGLHYRVLLMCTGDMGEPQAKKYDLETWMPGRGDWGETGSDSIMTDFQSRRANIRYRAKEGLKFVHLLNNTAAPSARLVVAVLENYQQADGSVKLPAALVPYVGAEVISPK</sequence>
<dbReference type="Pfam" id="PF02403">
    <property type="entry name" value="Seryl_tRNA_N"/>
    <property type="match status" value="1"/>
</dbReference>
<evidence type="ECO:0000256" key="9">
    <source>
        <dbReference type="PIRSR" id="PIRSR001529-2"/>
    </source>
</evidence>
<evidence type="ECO:0000256" key="5">
    <source>
        <dbReference type="ARBA" id="ARBA00022917"/>
    </source>
</evidence>
<feature type="binding site" evidence="8">
    <location>
        <position position="225"/>
    </location>
    <ligand>
        <name>L-serine</name>
        <dbReference type="ChEBI" id="CHEBI:33384"/>
    </ligand>
</feature>
<dbReference type="InterPro" id="IPR045864">
    <property type="entry name" value="aa-tRNA-synth_II/BPL/LPL"/>
</dbReference>
<dbReference type="Proteomes" id="UP000034212">
    <property type="component" value="Unassembled WGS sequence"/>
</dbReference>
<evidence type="ECO:0000256" key="6">
    <source>
        <dbReference type="ARBA" id="ARBA00023146"/>
    </source>
</evidence>
<accession>A0A0G1TGZ8</accession>
<dbReference type="PROSITE" id="PS50862">
    <property type="entry name" value="AA_TRNA_LIGASE_II"/>
    <property type="match status" value="1"/>
</dbReference>
<evidence type="ECO:0000256" key="2">
    <source>
        <dbReference type="ARBA" id="ARBA00022598"/>
    </source>
</evidence>
<organism evidence="12 13">
    <name type="scientific">Candidatus Gottesmanbacteria bacterium GW2011_GWA1_47_8</name>
    <dbReference type="NCBI Taxonomy" id="1618438"/>
    <lineage>
        <taxon>Bacteria</taxon>
        <taxon>Candidatus Gottesmaniibacteriota</taxon>
    </lineage>
</organism>
<dbReference type="Gene3D" id="1.10.287.40">
    <property type="entry name" value="Serine-tRNA synthetase, tRNA binding domain"/>
    <property type="match status" value="1"/>
</dbReference>
<keyword evidence="10" id="KW-0175">Coiled coil</keyword>
<dbReference type="Gene3D" id="3.30.930.10">
    <property type="entry name" value="Bira Bifunctional Protein, Domain 2"/>
    <property type="match status" value="1"/>
</dbReference>
<feature type="binding site" evidence="8">
    <location>
        <position position="377"/>
    </location>
    <ligand>
        <name>L-serine</name>
        <dbReference type="ChEBI" id="CHEBI:33384"/>
    </ligand>
</feature>
<name>A0A0G1TGZ8_9BACT</name>
<dbReference type="SUPFAM" id="SSF55681">
    <property type="entry name" value="Class II aaRS and biotin synthetases"/>
    <property type="match status" value="1"/>
</dbReference>
<dbReference type="InterPro" id="IPR042103">
    <property type="entry name" value="SerRS_1_N_sf"/>
</dbReference>
<feature type="binding site" evidence="9">
    <location>
        <begin position="272"/>
        <end position="275"/>
    </location>
    <ligand>
        <name>ATP</name>
        <dbReference type="ChEBI" id="CHEBI:30616"/>
    </ligand>
</feature>
<keyword evidence="3" id="KW-0547">Nucleotide-binding</keyword>
<dbReference type="PIRSF" id="PIRSF001529">
    <property type="entry name" value="Ser-tRNA-synth_IIa"/>
    <property type="match status" value="1"/>
</dbReference>
<dbReference type="InterPro" id="IPR006195">
    <property type="entry name" value="aa-tRNA-synth_II"/>
</dbReference>
<dbReference type="SUPFAM" id="SSF46589">
    <property type="entry name" value="tRNA-binding arm"/>
    <property type="match status" value="1"/>
</dbReference>
<dbReference type="InterPro" id="IPR033729">
    <property type="entry name" value="SerRS_core"/>
</dbReference>
<dbReference type="PATRIC" id="fig|1618438.3.peg.78"/>
<feature type="binding site" evidence="8">
    <location>
        <position position="279"/>
    </location>
    <ligand>
        <name>L-serine</name>
        <dbReference type="ChEBI" id="CHEBI:33384"/>
    </ligand>
</feature>
<dbReference type="InterPro" id="IPR002314">
    <property type="entry name" value="aa-tRNA-synt_IIb"/>
</dbReference>
<evidence type="ECO:0000256" key="7">
    <source>
        <dbReference type="NCBIfam" id="TIGR00414"/>
    </source>
</evidence>
<dbReference type="NCBIfam" id="TIGR00414">
    <property type="entry name" value="serS"/>
    <property type="match status" value="1"/>
</dbReference>
<dbReference type="EMBL" id="LCOQ01000003">
    <property type="protein sequence ID" value="KKU81059.1"/>
    <property type="molecule type" value="Genomic_DNA"/>
</dbReference>
<feature type="binding site" evidence="8">
    <location>
        <position position="256"/>
    </location>
    <ligand>
        <name>L-serine</name>
        <dbReference type="ChEBI" id="CHEBI:33384"/>
    </ligand>
</feature>
<dbReference type="GO" id="GO:0005524">
    <property type="term" value="F:ATP binding"/>
    <property type="evidence" value="ECO:0007669"/>
    <property type="project" value="UniProtKB-KW"/>
</dbReference>
<dbReference type="PANTHER" id="PTHR11778">
    <property type="entry name" value="SERYL-TRNA SYNTHETASE"/>
    <property type="match status" value="1"/>
</dbReference>
<comment type="caution">
    <text evidence="12">The sequence shown here is derived from an EMBL/GenBank/DDBJ whole genome shotgun (WGS) entry which is preliminary data.</text>
</comment>
<gene>
    <name evidence="12" type="ORF">UY08_C0003G0010</name>
</gene>
<dbReference type="InterPro" id="IPR015866">
    <property type="entry name" value="Ser-tRNA-synth_1_N"/>
</dbReference>
<dbReference type="CDD" id="cd00770">
    <property type="entry name" value="SerRS_core"/>
    <property type="match status" value="1"/>
</dbReference>
<evidence type="ECO:0000313" key="13">
    <source>
        <dbReference type="Proteomes" id="UP000034212"/>
    </source>
</evidence>
<evidence type="ECO:0000259" key="11">
    <source>
        <dbReference type="PROSITE" id="PS50862"/>
    </source>
</evidence>
<proteinExistence type="predicted"/>
<keyword evidence="2" id="KW-0436">Ligase</keyword>
<evidence type="ECO:0000256" key="10">
    <source>
        <dbReference type="SAM" id="Coils"/>
    </source>
</evidence>
<protein>
    <recommendedName>
        <fullName evidence="1 7">Serine--tRNA ligase</fullName>
        <ecNumber evidence="1 7">6.1.1.11</ecNumber>
    </recommendedName>
</protein>
<reference evidence="12 13" key="1">
    <citation type="journal article" date="2015" name="Nature">
        <title>rRNA introns, odd ribosomes, and small enigmatic genomes across a large radiation of phyla.</title>
        <authorList>
            <person name="Brown C.T."/>
            <person name="Hug L.A."/>
            <person name="Thomas B.C."/>
            <person name="Sharon I."/>
            <person name="Castelle C.J."/>
            <person name="Singh A."/>
            <person name="Wilkins M.J."/>
            <person name="Williams K.H."/>
            <person name="Banfield J.F."/>
        </authorList>
    </citation>
    <scope>NUCLEOTIDE SEQUENCE [LARGE SCALE GENOMIC DNA]</scope>
</reference>
<dbReference type="GO" id="GO:0004828">
    <property type="term" value="F:serine-tRNA ligase activity"/>
    <property type="evidence" value="ECO:0007669"/>
    <property type="project" value="UniProtKB-UniRule"/>
</dbReference>
<dbReference type="PRINTS" id="PR00981">
    <property type="entry name" value="TRNASYNTHSER"/>
</dbReference>
<feature type="coiled-coil region" evidence="10">
    <location>
        <begin position="25"/>
        <end position="52"/>
    </location>
</feature>
<dbReference type="AlphaFoldDB" id="A0A0G1TGZ8"/>
<dbReference type="GO" id="GO:0005737">
    <property type="term" value="C:cytoplasm"/>
    <property type="evidence" value="ECO:0007669"/>
    <property type="project" value="UniProtKB-UniRule"/>
</dbReference>
<evidence type="ECO:0000256" key="8">
    <source>
        <dbReference type="PIRSR" id="PIRSR001529-1"/>
    </source>
</evidence>
<feature type="domain" description="Aminoacyl-transfer RNA synthetases class-II family profile" evidence="11">
    <location>
        <begin position="128"/>
        <end position="404"/>
    </location>
</feature>
<dbReference type="InterPro" id="IPR002317">
    <property type="entry name" value="Ser-tRNA-ligase_type_1"/>
</dbReference>
<dbReference type="Pfam" id="PF00587">
    <property type="entry name" value="tRNA-synt_2b"/>
    <property type="match status" value="1"/>
</dbReference>
<dbReference type="InterPro" id="IPR010978">
    <property type="entry name" value="tRNA-bd_arm"/>
</dbReference>
<feature type="binding site" evidence="9">
    <location>
        <begin position="345"/>
        <end position="348"/>
    </location>
    <ligand>
        <name>ATP</name>
        <dbReference type="ChEBI" id="CHEBI:30616"/>
    </ligand>
</feature>
<evidence type="ECO:0000256" key="3">
    <source>
        <dbReference type="ARBA" id="ARBA00022741"/>
    </source>
</evidence>
<evidence type="ECO:0000256" key="4">
    <source>
        <dbReference type="ARBA" id="ARBA00022840"/>
    </source>
</evidence>
<evidence type="ECO:0000256" key="1">
    <source>
        <dbReference type="ARBA" id="ARBA00012840"/>
    </source>
</evidence>
<dbReference type="EC" id="6.1.1.11" evidence="1 7"/>
<dbReference type="GO" id="GO:0006434">
    <property type="term" value="P:seryl-tRNA aminoacylation"/>
    <property type="evidence" value="ECO:0007669"/>
    <property type="project" value="UniProtKB-UniRule"/>
</dbReference>
<keyword evidence="4 9" id="KW-0067">ATP-binding</keyword>
<feature type="site" description="Important for serine binding" evidence="8">
    <location>
        <position position="379"/>
    </location>
</feature>
<feature type="binding site" evidence="9">
    <location>
        <begin position="256"/>
        <end position="258"/>
    </location>
    <ligand>
        <name>ATP</name>
        <dbReference type="ChEBI" id="CHEBI:30616"/>
    </ligand>
</feature>
<evidence type="ECO:0000313" key="12">
    <source>
        <dbReference type="EMBL" id="KKU81059.1"/>
    </source>
</evidence>